<dbReference type="AlphaFoldDB" id="A0A6B2HA31"/>
<dbReference type="Pfam" id="PF14125">
    <property type="entry name" value="DUF4292"/>
    <property type="match status" value="1"/>
</dbReference>
<dbReference type="RefSeq" id="WP_162347179.1">
    <property type="nucleotide sequence ID" value="NZ_JAAEAA010000020.1"/>
</dbReference>
<evidence type="ECO:0000313" key="1">
    <source>
        <dbReference type="EMBL" id="NDK57120.1"/>
    </source>
</evidence>
<dbReference type="InterPro" id="IPR025634">
    <property type="entry name" value="DUF4292"/>
</dbReference>
<dbReference type="Gene3D" id="2.50.20.10">
    <property type="entry name" value="Lipoprotein localisation LolA/LolB/LppX"/>
    <property type="match status" value="1"/>
</dbReference>
<gene>
    <name evidence="1" type="ORF">GWO68_14440</name>
</gene>
<name>A0A6B2HA31_9BACT</name>
<keyword evidence="2" id="KW-1185">Reference proteome</keyword>
<dbReference type="PROSITE" id="PS51257">
    <property type="entry name" value="PROKAR_LIPOPROTEIN"/>
    <property type="match status" value="1"/>
</dbReference>
<dbReference type="EMBL" id="JAAEAA010000020">
    <property type="protein sequence ID" value="NDK57120.1"/>
    <property type="molecule type" value="Genomic_DNA"/>
</dbReference>
<accession>A0A6B2HA31</accession>
<protein>
    <submittedName>
        <fullName evidence="1">DUF4292 domain-containing protein</fullName>
    </submittedName>
</protein>
<evidence type="ECO:0000313" key="2">
    <source>
        <dbReference type="Proteomes" id="UP000478546"/>
    </source>
</evidence>
<organism evidence="1 2">
    <name type="scientific">Pontibacter fetidus</name>
    <dbReference type="NCBI Taxonomy" id="2700082"/>
    <lineage>
        <taxon>Bacteria</taxon>
        <taxon>Pseudomonadati</taxon>
        <taxon>Bacteroidota</taxon>
        <taxon>Cytophagia</taxon>
        <taxon>Cytophagales</taxon>
        <taxon>Hymenobacteraceae</taxon>
        <taxon>Pontibacter</taxon>
    </lineage>
</organism>
<reference evidence="1 2" key="1">
    <citation type="submission" date="2020-01" db="EMBL/GenBank/DDBJ databases">
        <authorList>
            <person name="Kim M.K."/>
        </authorList>
    </citation>
    <scope>NUCLEOTIDE SEQUENCE [LARGE SCALE GENOMIC DNA]</scope>
    <source>
        <strain evidence="1 2">BT213</strain>
    </source>
</reference>
<dbReference type="Proteomes" id="UP000478546">
    <property type="component" value="Unassembled WGS sequence"/>
</dbReference>
<sequence>MNKILLYGLLSITLLAGCKKEVVPTAAETVTETVGRVSVQNIEFNYLTAKGQLKLDESGESVSSGYSLRIKKDSVIWLSVQPGLGIEAARLKVTQDSVFMVNRIHKEYLATDYSFLSNKFNVNMNYDVLQAILLGNYQAQGQEKVTEADKLQHIQQLRANLLFDYFVGRETQKLQQLNVKDQQTNNTITVKYNNFQEVGQVAFAHELIAEALKSGQPATFTLNHSKVTTTNEILDFPFSVPTDYKRL</sequence>
<comment type="caution">
    <text evidence="1">The sequence shown here is derived from an EMBL/GenBank/DDBJ whole genome shotgun (WGS) entry which is preliminary data.</text>
</comment>
<proteinExistence type="predicted"/>